<evidence type="ECO:0000256" key="7">
    <source>
        <dbReference type="SAM" id="MobiDB-lite"/>
    </source>
</evidence>
<comment type="similarity">
    <text evidence="3">Belongs to the HRI1 family.</text>
</comment>
<feature type="region of interest" description="Disordered" evidence="7">
    <location>
        <begin position="362"/>
        <end position="386"/>
    </location>
</feature>
<evidence type="ECO:0000313" key="8">
    <source>
        <dbReference type="EMBL" id="PMB71745.1"/>
    </source>
</evidence>
<organism evidence="8 9">
    <name type="scientific">Beauveria bassiana</name>
    <name type="common">White muscardine disease fungus</name>
    <name type="synonym">Tritirachium shiotae</name>
    <dbReference type="NCBI Taxonomy" id="176275"/>
    <lineage>
        <taxon>Eukaryota</taxon>
        <taxon>Fungi</taxon>
        <taxon>Dikarya</taxon>
        <taxon>Ascomycota</taxon>
        <taxon>Pezizomycotina</taxon>
        <taxon>Sordariomycetes</taxon>
        <taxon>Hypocreomycetidae</taxon>
        <taxon>Hypocreales</taxon>
        <taxon>Cordycipitaceae</taxon>
        <taxon>Beauveria</taxon>
    </lineage>
</organism>
<dbReference type="GO" id="GO:0005737">
    <property type="term" value="C:cytoplasm"/>
    <property type="evidence" value="ECO:0007669"/>
    <property type="project" value="UniProtKB-SubCell"/>
</dbReference>
<keyword evidence="5" id="KW-0963">Cytoplasm</keyword>
<dbReference type="AlphaFoldDB" id="A0A2N6NWV8"/>
<dbReference type="Pfam" id="PF16815">
    <property type="entry name" value="HRI1"/>
    <property type="match status" value="1"/>
</dbReference>
<feature type="compositionally biased region" description="Gly residues" evidence="7">
    <location>
        <begin position="362"/>
        <end position="379"/>
    </location>
</feature>
<dbReference type="EMBL" id="MRVG01000002">
    <property type="protein sequence ID" value="PMB71745.1"/>
    <property type="molecule type" value="Genomic_DNA"/>
</dbReference>
<dbReference type="GO" id="GO:0005634">
    <property type="term" value="C:nucleus"/>
    <property type="evidence" value="ECO:0007669"/>
    <property type="project" value="UniProtKB-SubCell"/>
</dbReference>
<evidence type="ECO:0000256" key="2">
    <source>
        <dbReference type="ARBA" id="ARBA00004496"/>
    </source>
</evidence>
<evidence type="ECO:0000256" key="4">
    <source>
        <dbReference type="ARBA" id="ARBA00017063"/>
    </source>
</evidence>
<comment type="subcellular location">
    <subcellularLocation>
        <location evidence="2">Cytoplasm</location>
    </subcellularLocation>
    <subcellularLocation>
        <location evidence="1">Nucleus</location>
    </subcellularLocation>
</comment>
<evidence type="ECO:0000256" key="5">
    <source>
        <dbReference type="ARBA" id="ARBA00022490"/>
    </source>
</evidence>
<dbReference type="InterPro" id="IPR038744">
    <property type="entry name" value="Hri1_N"/>
</dbReference>
<dbReference type="InterPro" id="IPR043047">
    <property type="entry name" value="Hri1_N_sf"/>
</dbReference>
<accession>A0A2N6NWV8</accession>
<name>A0A2N6NWV8_BEABA</name>
<dbReference type="Proteomes" id="UP000235728">
    <property type="component" value="Unassembled WGS sequence"/>
</dbReference>
<keyword evidence="6" id="KW-0539">Nucleus</keyword>
<protein>
    <recommendedName>
        <fullName evidence="4">Protein HRI1</fullName>
    </recommendedName>
</protein>
<gene>
    <name evidence="8" type="ORF">BM221_001841</name>
</gene>
<sequence length="386" mass="42026">MGTVSYRKYIRWYPDEASEPTSTLVLTSPENRFVDLRILLPPNGGTKLSNDPTGELPLDRLDWAVAGTTISEAATAPTGEPMRRSTFRHWVSSRVIDPTGVCDVGDMYPQEDGTTLEKGAMANPATGRVANYDELWTDLLAPTSDYIAVLRVDDDDDAAGVKGMLVWIGALCQALARDEQGITLERWEKLEGALGAGDGEESEEVDEGTWTRTVRMGTRELPCESVLTGKVTLEKDGVVACQGDMWQPCIKYALPVRLGQRYPEPLVQRRDPLRLRRHLFQHLPLHATLEPATHLLPKIRHEPCEPRVARRLRVVLEEHAHGEQVREEETTGVGAGKVVHLVVVGGKVLNLDEAVLLDPRHGGGGGGGGGGGVGGGREGVLGRVHP</sequence>
<evidence type="ECO:0000256" key="3">
    <source>
        <dbReference type="ARBA" id="ARBA00005229"/>
    </source>
</evidence>
<comment type="caution">
    <text evidence="8">The sequence shown here is derived from an EMBL/GenBank/DDBJ whole genome shotgun (WGS) entry which is preliminary data.</text>
</comment>
<dbReference type="CDD" id="cd11692">
    <property type="entry name" value="HRI1_N_like"/>
    <property type="match status" value="1"/>
</dbReference>
<evidence type="ECO:0000256" key="1">
    <source>
        <dbReference type="ARBA" id="ARBA00004123"/>
    </source>
</evidence>
<dbReference type="InterPro" id="IPR031818">
    <property type="entry name" value="Hri1"/>
</dbReference>
<evidence type="ECO:0000256" key="6">
    <source>
        <dbReference type="ARBA" id="ARBA00023242"/>
    </source>
</evidence>
<reference evidence="8 9" key="1">
    <citation type="journal article" date="2016" name="Appl. Microbiol. Biotechnol.">
        <title>Characterization of T-DNA insertion mutants with decreased virulence in the entomopathogenic fungus Beauveria bassiana JEF-007.</title>
        <authorList>
            <person name="Kim S."/>
            <person name="Lee S.J."/>
            <person name="Nai Y.S."/>
            <person name="Yu J.S."/>
            <person name="Lee M.R."/>
            <person name="Yang Y.T."/>
            <person name="Kim J.S."/>
        </authorList>
    </citation>
    <scope>NUCLEOTIDE SEQUENCE [LARGE SCALE GENOMIC DNA]</scope>
    <source>
        <strain evidence="8 9">JEF-007</strain>
    </source>
</reference>
<evidence type="ECO:0000313" key="9">
    <source>
        <dbReference type="Proteomes" id="UP000235728"/>
    </source>
</evidence>
<proteinExistence type="inferred from homology"/>
<dbReference type="Gene3D" id="2.40.128.320">
    <property type="entry name" value="Protein HRI1, N-terminal domain"/>
    <property type="match status" value="1"/>
</dbReference>